<feature type="binding site" evidence="9">
    <location>
        <position position="32"/>
    </location>
    <ligand>
        <name>Zn(2+)</name>
        <dbReference type="ChEBI" id="CHEBI:29105"/>
    </ligand>
</feature>
<dbReference type="Proteomes" id="UP000230859">
    <property type="component" value="Unassembled WGS sequence"/>
</dbReference>
<dbReference type="UniPathway" id="UPA00391"/>
<keyword evidence="8" id="KW-0671">Queuosine biosynthesis</keyword>
<evidence type="ECO:0000256" key="8">
    <source>
        <dbReference type="PIRNR" id="PIRNR006113"/>
    </source>
</evidence>
<evidence type="ECO:0000256" key="4">
    <source>
        <dbReference type="ARBA" id="ARBA00022723"/>
    </source>
</evidence>
<protein>
    <recommendedName>
        <fullName evidence="3 8">6-carboxy-5,6,7,8-tetrahydropterin synthase</fullName>
        <ecNumber evidence="8">4.-.-.-</ecNumber>
    </recommendedName>
</protein>
<feature type="binding site" evidence="9">
    <location>
        <position position="17"/>
    </location>
    <ligand>
        <name>Zn(2+)</name>
        <dbReference type="ChEBI" id="CHEBI:29105"/>
    </ligand>
</feature>
<dbReference type="Pfam" id="PF01242">
    <property type="entry name" value="PTPS"/>
    <property type="match status" value="1"/>
</dbReference>
<evidence type="ECO:0000256" key="7">
    <source>
        <dbReference type="ARBA" id="ARBA00048807"/>
    </source>
</evidence>
<keyword evidence="6 8" id="KW-0456">Lyase</keyword>
<reference evidence="10 11" key="1">
    <citation type="submission" date="2017-09" db="EMBL/GenBank/DDBJ databases">
        <title>Depth-based differentiation of microbial function through sediment-hosted aquifers and enrichment of novel symbionts in the deep terrestrial subsurface.</title>
        <authorList>
            <person name="Probst A.J."/>
            <person name="Ladd B."/>
            <person name="Jarett J.K."/>
            <person name="Geller-Mcgrath D.E."/>
            <person name="Sieber C.M."/>
            <person name="Emerson J.B."/>
            <person name="Anantharaman K."/>
            <person name="Thomas B.C."/>
            <person name="Malmstrom R."/>
            <person name="Stieglmeier M."/>
            <person name="Klingl A."/>
            <person name="Woyke T."/>
            <person name="Ryan C.M."/>
            <person name="Banfield J.F."/>
        </authorList>
    </citation>
    <scope>NUCLEOTIDE SEQUENCE [LARGE SCALE GENOMIC DNA]</scope>
    <source>
        <strain evidence="10">CG11_big_fil_rev_8_21_14_0_20_45_26</strain>
    </source>
</reference>
<evidence type="ECO:0000256" key="5">
    <source>
        <dbReference type="ARBA" id="ARBA00022833"/>
    </source>
</evidence>
<evidence type="ECO:0000313" key="10">
    <source>
        <dbReference type="EMBL" id="PIQ85096.1"/>
    </source>
</evidence>
<feature type="binding site" evidence="9">
    <location>
        <position position="30"/>
    </location>
    <ligand>
        <name>Zn(2+)</name>
        <dbReference type="ChEBI" id="CHEBI:29105"/>
    </ligand>
</feature>
<dbReference type="PIRSF" id="PIRSF006113">
    <property type="entry name" value="PTP_synth"/>
    <property type="match status" value="1"/>
</dbReference>
<dbReference type="EMBL" id="PCVY01000076">
    <property type="protein sequence ID" value="PIQ85096.1"/>
    <property type="molecule type" value="Genomic_DNA"/>
</dbReference>
<dbReference type="PANTHER" id="PTHR12589">
    <property type="entry name" value="PYRUVOYL TETRAHYDROBIOPTERIN SYNTHASE"/>
    <property type="match status" value="1"/>
</dbReference>
<proteinExistence type="inferred from homology"/>
<comment type="caution">
    <text evidence="10">The sequence shown here is derived from an EMBL/GenBank/DDBJ whole genome shotgun (WGS) entry which is preliminary data.</text>
</comment>
<comment type="catalytic activity">
    <reaction evidence="7 8">
        <text>7,8-dihydroneopterin 3'-triphosphate + H2O = 6-carboxy-5,6,7,8-tetrahydropterin + triphosphate + acetaldehyde + 2 H(+)</text>
        <dbReference type="Rhea" id="RHEA:27966"/>
        <dbReference type="ChEBI" id="CHEBI:15343"/>
        <dbReference type="ChEBI" id="CHEBI:15377"/>
        <dbReference type="ChEBI" id="CHEBI:15378"/>
        <dbReference type="ChEBI" id="CHEBI:18036"/>
        <dbReference type="ChEBI" id="CHEBI:58462"/>
        <dbReference type="ChEBI" id="CHEBI:61032"/>
        <dbReference type="EC" id="4.1.2.50"/>
    </reaction>
</comment>
<evidence type="ECO:0000256" key="9">
    <source>
        <dbReference type="PIRSR" id="PIRSR006113-2"/>
    </source>
</evidence>
<comment type="pathway">
    <text evidence="1 8">Purine metabolism; 7-cyano-7-deazaguanine biosynthesis.</text>
</comment>
<organism evidence="10 11">
    <name type="scientific">Candidatus Abzuiibacterium crystallinum</name>
    <dbReference type="NCBI Taxonomy" id="1974748"/>
    <lineage>
        <taxon>Bacteria</taxon>
        <taxon>Pseudomonadati</taxon>
        <taxon>Candidatus Omnitrophota</taxon>
        <taxon>Candidatus Abzuiibacterium</taxon>
    </lineage>
</organism>
<keyword evidence="5 8" id="KW-0862">Zinc</keyword>
<evidence type="ECO:0000256" key="3">
    <source>
        <dbReference type="ARBA" id="ARBA00018141"/>
    </source>
</evidence>
<evidence type="ECO:0000256" key="2">
    <source>
        <dbReference type="ARBA" id="ARBA00008900"/>
    </source>
</evidence>
<dbReference type="SUPFAM" id="SSF55620">
    <property type="entry name" value="Tetrahydrobiopterin biosynthesis enzymes-like"/>
    <property type="match status" value="1"/>
</dbReference>
<gene>
    <name evidence="10" type="ORF">COV74_10895</name>
</gene>
<evidence type="ECO:0000256" key="1">
    <source>
        <dbReference type="ARBA" id="ARBA00005061"/>
    </source>
</evidence>
<dbReference type="AlphaFoldDB" id="A0A2H0LL53"/>
<dbReference type="Gene3D" id="3.30.479.10">
    <property type="entry name" value="6-pyruvoyl tetrahydropterin synthase/QueD"/>
    <property type="match status" value="1"/>
</dbReference>
<dbReference type="EC" id="4.-.-.-" evidence="8"/>
<sequence length="125" mass="14953">MSETYIIRVEARFEAAHNLREYYGKPEPLHGHSWKVEAKFRCDKLNHEDFGVDYVVVEKAIRDLAKRFDHVYINEVPPFDKMNPTSENIAKWFYQELDKPEVRQEYVLEEVVVWEGPEAYVAYRV</sequence>
<evidence type="ECO:0000256" key="6">
    <source>
        <dbReference type="ARBA" id="ARBA00023239"/>
    </source>
</evidence>
<comment type="cofactor">
    <cofactor evidence="8 9">
        <name>Zn(2+)</name>
        <dbReference type="ChEBI" id="CHEBI:29105"/>
    </cofactor>
    <text evidence="8 9">Binds 1 zinc ion per subunit.</text>
</comment>
<name>A0A2H0LL53_9BACT</name>
<comment type="similarity">
    <text evidence="2 8">Belongs to the PTPS family. QueD subfamily.</text>
</comment>
<evidence type="ECO:0000313" key="11">
    <source>
        <dbReference type="Proteomes" id="UP000230859"/>
    </source>
</evidence>
<dbReference type="InterPro" id="IPR038418">
    <property type="entry name" value="6-PTP_synth/QueD_sf"/>
</dbReference>
<accession>A0A2H0LL53</accession>
<dbReference type="GO" id="GO:0070497">
    <property type="term" value="F:6-carboxytetrahydropterin synthase activity"/>
    <property type="evidence" value="ECO:0007669"/>
    <property type="project" value="UniProtKB-EC"/>
</dbReference>
<dbReference type="GO" id="GO:0008616">
    <property type="term" value="P:tRNA queuosine(34) biosynthetic process"/>
    <property type="evidence" value="ECO:0007669"/>
    <property type="project" value="UniProtKB-KW"/>
</dbReference>
<dbReference type="GO" id="GO:0046872">
    <property type="term" value="F:metal ion binding"/>
    <property type="evidence" value="ECO:0007669"/>
    <property type="project" value="UniProtKB-KW"/>
</dbReference>
<keyword evidence="4 8" id="KW-0479">Metal-binding</keyword>
<dbReference type="InterPro" id="IPR007115">
    <property type="entry name" value="6-PTP_synth/QueD"/>
</dbReference>
<dbReference type="PANTHER" id="PTHR12589:SF7">
    <property type="entry name" value="6-PYRUVOYL TETRAHYDROBIOPTERIN SYNTHASE"/>
    <property type="match status" value="1"/>
</dbReference>